<evidence type="ECO:0000259" key="1">
    <source>
        <dbReference type="Pfam" id="PF13439"/>
    </source>
</evidence>
<dbReference type="Proteomes" id="UP000053462">
    <property type="component" value="Unassembled WGS sequence"/>
</dbReference>
<name>A0A124EBE7_9EURY</name>
<dbReference type="GO" id="GO:0016757">
    <property type="term" value="F:glycosyltransferase activity"/>
    <property type="evidence" value="ECO:0007669"/>
    <property type="project" value="TreeGrafter"/>
</dbReference>
<keyword evidence="2" id="KW-0808">Transferase</keyword>
<sequence>MRILMVGHYPPHAGGVANHLEGLVRELRKRHEVHVLTYGPVEPREFEREFVHQVKVPQVYGLRGTSFAFLGSRKIVRLHRELGFDLIHAHFVGTTSFAGVLAKEKTGLPLVVTAHGSDLEHTAKLAFGRFYVKKTLAEADAVIAVSHWLARKALALGAGRVSVIPNGVRELEGAGEPENGRRYITFIGALRKYKSPGTFIELARAFPEREFLVVGDGPLRGSLEASAPGNVRFLGYRGDVGKILSESVLLVLPSRREGFGLVVIEANSLGVPAVGRRVSAVPELIRAGKNGLTFGTFDELVEAVGELLEPKVNRKAGSTGRHVSKLYSWGKVAGEVERVYESALR</sequence>
<dbReference type="STRING" id="227598.APY94_04870"/>
<dbReference type="SUPFAM" id="SSF53756">
    <property type="entry name" value="UDP-Glycosyltransferase/glycogen phosphorylase"/>
    <property type="match status" value="1"/>
</dbReference>
<reference evidence="2 3" key="1">
    <citation type="submission" date="2015-10" db="EMBL/GenBank/DDBJ databases">
        <title>Draft genome sequence of Thermococcus celericrescens strain DSM 17994.</title>
        <authorList>
            <person name="Hong S.-J."/>
            <person name="Park C.-E."/>
            <person name="Shin J.-H."/>
        </authorList>
    </citation>
    <scope>NUCLEOTIDE SEQUENCE [LARGE SCALE GENOMIC DNA]</scope>
    <source>
        <strain evidence="2 3">DSM 17994</strain>
    </source>
</reference>
<dbReference type="InterPro" id="IPR050194">
    <property type="entry name" value="Glycosyltransferase_grp1"/>
</dbReference>
<evidence type="ECO:0000313" key="3">
    <source>
        <dbReference type="Proteomes" id="UP000053462"/>
    </source>
</evidence>
<dbReference type="CDD" id="cd03801">
    <property type="entry name" value="GT4_PimA-like"/>
    <property type="match status" value="1"/>
</dbReference>
<feature type="domain" description="Glycosyltransferase subfamily 4-like N-terminal" evidence="1">
    <location>
        <begin position="14"/>
        <end position="168"/>
    </location>
</feature>
<proteinExistence type="predicted"/>
<dbReference type="RefSeq" id="WP_058938565.1">
    <property type="nucleotide sequence ID" value="NZ_LLYW01000017.1"/>
</dbReference>
<comment type="caution">
    <text evidence="2">The sequence shown here is derived from an EMBL/GenBank/DDBJ whole genome shotgun (WGS) entry which is preliminary data.</text>
</comment>
<dbReference type="Gene3D" id="3.40.50.2000">
    <property type="entry name" value="Glycogen Phosphorylase B"/>
    <property type="match status" value="2"/>
</dbReference>
<protein>
    <submittedName>
        <fullName evidence="2">Glycosyl transferase</fullName>
    </submittedName>
</protein>
<evidence type="ECO:0000313" key="2">
    <source>
        <dbReference type="EMBL" id="KUH33701.1"/>
    </source>
</evidence>
<dbReference type="EMBL" id="LLYW01000017">
    <property type="protein sequence ID" value="KUH33701.1"/>
    <property type="molecule type" value="Genomic_DNA"/>
</dbReference>
<gene>
    <name evidence="2" type="ORF">APY94_04870</name>
</gene>
<dbReference type="PANTHER" id="PTHR45947">
    <property type="entry name" value="SULFOQUINOVOSYL TRANSFERASE SQD2"/>
    <property type="match status" value="1"/>
</dbReference>
<dbReference type="PANTHER" id="PTHR45947:SF3">
    <property type="entry name" value="SULFOQUINOVOSYL TRANSFERASE SQD2"/>
    <property type="match status" value="1"/>
</dbReference>
<dbReference type="OrthoDB" id="132546at2157"/>
<dbReference type="Pfam" id="PF13692">
    <property type="entry name" value="Glyco_trans_1_4"/>
    <property type="match status" value="1"/>
</dbReference>
<keyword evidence="3" id="KW-1185">Reference proteome</keyword>
<organism evidence="2 3">
    <name type="scientific">Thermococcus celericrescens</name>
    <dbReference type="NCBI Taxonomy" id="227598"/>
    <lineage>
        <taxon>Archaea</taxon>
        <taxon>Methanobacteriati</taxon>
        <taxon>Methanobacteriota</taxon>
        <taxon>Thermococci</taxon>
        <taxon>Thermococcales</taxon>
        <taxon>Thermococcaceae</taxon>
        <taxon>Thermococcus</taxon>
    </lineage>
</organism>
<dbReference type="Pfam" id="PF13439">
    <property type="entry name" value="Glyco_transf_4"/>
    <property type="match status" value="1"/>
</dbReference>
<dbReference type="InterPro" id="IPR028098">
    <property type="entry name" value="Glyco_trans_4-like_N"/>
</dbReference>
<dbReference type="AlphaFoldDB" id="A0A124EBE7"/>
<accession>A0A124EBE7</accession>